<keyword evidence="5 6" id="KW-0408">Iron</keyword>
<dbReference type="InterPro" id="IPR001128">
    <property type="entry name" value="Cyt_P450"/>
</dbReference>
<evidence type="ECO:0000256" key="6">
    <source>
        <dbReference type="PIRSR" id="PIRSR602403-1"/>
    </source>
</evidence>
<dbReference type="SUPFAM" id="SSF48264">
    <property type="entry name" value="Cytochrome P450"/>
    <property type="match status" value="1"/>
</dbReference>
<comment type="cofactor">
    <cofactor evidence="1 6">
        <name>heme</name>
        <dbReference type="ChEBI" id="CHEBI:30413"/>
    </cofactor>
</comment>
<evidence type="ECO:0000256" key="4">
    <source>
        <dbReference type="ARBA" id="ARBA00022723"/>
    </source>
</evidence>
<evidence type="ECO:0000256" key="1">
    <source>
        <dbReference type="ARBA" id="ARBA00001971"/>
    </source>
</evidence>
<name>A0A8H5ZNQ7_COCSA</name>
<keyword evidence="3 6" id="KW-0349">Heme</keyword>
<reference evidence="8" key="1">
    <citation type="submission" date="2019-11" db="EMBL/GenBank/DDBJ databases">
        <title>Bipolaris sorokiniana Genome sequencing.</title>
        <authorList>
            <person name="Wang H."/>
        </authorList>
    </citation>
    <scope>NUCLEOTIDE SEQUENCE</scope>
</reference>
<dbReference type="Proteomes" id="UP000624244">
    <property type="component" value="Unassembled WGS sequence"/>
</dbReference>
<dbReference type="InterPro" id="IPR050529">
    <property type="entry name" value="CYP450_sterol_14alpha_dmase"/>
</dbReference>
<dbReference type="Pfam" id="PF00067">
    <property type="entry name" value="p450"/>
    <property type="match status" value="1"/>
</dbReference>
<dbReference type="GO" id="GO:0008395">
    <property type="term" value="F:steroid hydroxylase activity"/>
    <property type="evidence" value="ECO:0007669"/>
    <property type="project" value="TreeGrafter"/>
</dbReference>
<evidence type="ECO:0000256" key="2">
    <source>
        <dbReference type="ARBA" id="ARBA00010617"/>
    </source>
</evidence>
<gene>
    <name evidence="8" type="ORF">GGP41_006850</name>
</gene>
<organism evidence="8 9">
    <name type="scientific">Cochliobolus sativus</name>
    <name type="common">Common root rot and spot blotch fungus</name>
    <name type="synonym">Bipolaris sorokiniana</name>
    <dbReference type="NCBI Taxonomy" id="45130"/>
    <lineage>
        <taxon>Eukaryota</taxon>
        <taxon>Fungi</taxon>
        <taxon>Dikarya</taxon>
        <taxon>Ascomycota</taxon>
        <taxon>Pezizomycotina</taxon>
        <taxon>Dothideomycetes</taxon>
        <taxon>Pleosporomycetidae</taxon>
        <taxon>Pleosporales</taxon>
        <taxon>Pleosporineae</taxon>
        <taxon>Pleosporaceae</taxon>
        <taxon>Bipolaris</taxon>
    </lineage>
</organism>
<sequence>MDSNNSTIAHRGGSLALAAFYNSLLVRAFFTILAICVCTRVISSYHYRSIKYGQGRNVAPPTIPYLIPGLRHALSLALDNKQFVARCFNKYGGGTPFFLDGAGEKMLFVQDPEHVKAVLMSAQHFDPNPLIHNKILGALMGCPQRTIDYYNSPGINTDYIQITHIRQHTTGSGLSLLDKRMFDLMKQSVEQTLEVAPGNEWKHVPDLFDFITYHVTRAIVVSILGSSLVDEYPQLVDDLWKVIEATPEFFMGLPRFAMPKSYAARDRLLNKLREYSIKSEELRKSSQADTKWDLIAGSGLLQEREKMYSELPDHDTQARASQTLGLLYGATGLAVPITFWYLFEILRDPKMYTYVSSEIEAHATPESGMYNFMQLATCPLIQSLHAETTRLYSSNVAVRQVISPMFNLDDKYTITKGTNIFISNKFNGQFSAAWVEARPSTLERPLDVFWAERFLVASKGRDKKETFSDAGLSGNWTSYGGGEHKCPGRHFARHIGLITLAILMGEYEIEMVDKEAASKTVPPIKKAAWGTMKPTGSVGVRIRKRKA</sequence>
<dbReference type="PRINTS" id="PR00465">
    <property type="entry name" value="EP450IV"/>
</dbReference>
<dbReference type="GO" id="GO:0020037">
    <property type="term" value="F:heme binding"/>
    <property type="evidence" value="ECO:0007669"/>
    <property type="project" value="InterPro"/>
</dbReference>
<dbReference type="InterPro" id="IPR036396">
    <property type="entry name" value="Cyt_P450_sf"/>
</dbReference>
<dbReference type="PANTHER" id="PTHR24304:SF2">
    <property type="entry name" value="24-HYDROXYCHOLESTEROL 7-ALPHA-HYDROXYLASE"/>
    <property type="match status" value="1"/>
</dbReference>
<evidence type="ECO:0000256" key="7">
    <source>
        <dbReference type="SAM" id="Phobius"/>
    </source>
</evidence>
<dbReference type="GO" id="GO:0016705">
    <property type="term" value="F:oxidoreductase activity, acting on paired donors, with incorporation or reduction of molecular oxygen"/>
    <property type="evidence" value="ECO:0007669"/>
    <property type="project" value="InterPro"/>
</dbReference>
<dbReference type="Gene3D" id="1.10.630.10">
    <property type="entry name" value="Cytochrome P450"/>
    <property type="match status" value="1"/>
</dbReference>
<feature type="transmembrane region" description="Helical" evidence="7">
    <location>
        <begin position="20"/>
        <end position="42"/>
    </location>
</feature>
<comment type="similarity">
    <text evidence="2">Belongs to the cytochrome P450 family.</text>
</comment>
<evidence type="ECO:0008006" key="10">
    <source>
        <dbReference type="Google" id="ProtNLM"/>
    </source>
</evidence>
<keyword evidence="7" id="KW-1133">Transmembrane helix</keyword>
<evidence type="ECO:0000313" key="9">
    <source>
        <dbReference type="Proteomes" id="UP000624244"/>
    </source>
</evidence>
<comment type="caution">
    <text evidence="8">The sequence shown here is derived from an EMBL/GenBank/DDBJ whole genome shotgun (WGS) entry which is preliminary data.</text>
</comment>
<keyword evidence="7" id="KW-0472">Membrane</keyword>
<dbReference type="CDD" id="cd11040">
    <property type="entry name" value="CYP7_CYP8-like"/>
    <property type="match status" value="1"/>
</dbReference>
<keyword evidence="4 6" id="KW-0479">Metal-binding</keyword>
<dbReference type="GO" id="GO:0005506">
    <property type="term" value="F:iron ion binding"/>
    <property type="evidence" value="ECO:0007669"/>
    <property type="project" value="InterPro"/>
</dbReference>
<keyword evidence="7" id="KW-0812">Transmembrane</keyword>
<evidence type="ECO:0000256" key="5">
    <source>
        <dbReference type="ARBA" id="ARBA00023004"/>
    </source>
</evidence>
<dbReference type="PANTHER" id="PTHR24304">
    <property type="entry name" value="CYTOCHROME P450 FAMILY 7"/>
    <property type="match status" value="1"/>
</dbReference>
<dbReference type="EMBL" id="WNKQ01000001">
    <property type="protein sequence ID" value="KAF5854063.1"/>
    <property type="molecule type" value="Genomic_DNA"/>
</dbReference>
<evidence type="ECO:0000256" key="3">
    <source>
        <dbReference type="ARBA" id="ARBA00022617"/>
    </source>
</evidence>
<dbReference type="InterPro" id="IPR002403">
    <property type="entry name" value="Cyt_P450_E_grp-IV"/>
</dbReference>
<evidence type="ECO:0000313" key="8">
    <source>
        <dbReference type="EMBL" id="KAF5854063.1"/>
    </source>
</evidence>
<feature type="transmembrane region" description="Helical" evidence="7">
    <location>
        <begin position="324"/>
        <end position="343"/>
    </location>
</feature>
<accession>A0A8H5ZNQ7</accession>
<dbReference type="AlphaFoldDB" id="A0A8H5ZNQ7"/>
<proteinExistence type="inferred from homology"/>
<feature type="binding site" description="axial binding residue" evidence="6">
    <location>
        <position position="486"/>
    </location>
    <ligand>
        <name>heme</name>
        <dbReference type="ChEBI" id="CHEBI:30413"/>
    </ligand>
    <ligandPart>
        <name>Fe</name>
        <dbReference type="ChEBI" id="CHEBI:18248"/>
    </ligandPart>
</feature>
<protein>
    <recommendedName>
        <fullName evidence="10">Cytochrome P450</fullName>
    </recommendedName>
</protein>